<reference evidence="1" key="1">
    <citation type="journal article" date="2020" name="Nature">
        <title>Giant virus diversity and host interactions through global metagenomics.</title>
        <authorList>
            <person name="Schulz F."/>
            <person name="Roux S."/>
            <person name="Paez-Espino D."/>
            <person name="Jungbluth S."/>
            <person name="Walsh D.A."/>
            <person name="Denef V.J."/>
            <person name="McMahon K.D."/>
            <person name="Konstantinidis K.T."/>
            <person name="Eloe-Fadrosh E.A."/>
            <person name="Kyrpides N.C."/>
            <person name="Woyke T."/>
        </authorList>
    </citation>
    <scope>NUCLEOTIDE SEQUENCE</scope>
    <source>
        <strain evidence="1">GVMAG-S-1062768-28</strain>
    </source>
</reference>
<dbReference type="AlphaFoldDB" id="A0A6C0JSJ9"/>
<protein>
    <submittedName>
        <fullName evidence="1">Uncharacterized protein</fullName>
    </submittedName>
</protein>
<organism evidence="1">
    <name type="scientific">viral metagenome</name>
    <dbReference type="NCBI Taxonomy" id="1070528"/>
    <lineage>
        <taxon>unclassified sequences</taxon>
        <taxon>metagenomes</taxon>
        <taxon>organismal metagenomes</taxon>
    </lineage>
</organism>
<dbReference type="EMBL" id="MN740696">
    <property type="protein sequence ID" value="QHU08343.1"/>
    <property type="molecule type" value="Genomic_DNA"/>
</dbReference>
<proteinExistence type="predicted"/>
<sequence length="159" mass="18698">MIEESFETISPKEFKINENEHCVQFECQGCGDKTKPCTLCQGTNEIIHHILYVSEHYLWIDDLADVYICETCNINDYLKNVSQEKIATEKIIENVFFCSYCGNHLVNDKEKYIVVNCKIKYKNTLLREIVYTICQHCRPTAILEDIYRLDGPEYHKNMI</sequence>
<name>A0A6C0JSJ9_9ZZZZ</name>
<accession>A0A6C0JSJ9</accession>
<evidence type="ECO:0000313" key="1">
    <source>
        <dbReference type="EMBL" id="QHU08343.1"/>
    </source>
</evidence>